<gene>
    <name evidence="1" type="ORF">GCM10017771_60600</name>
</gene>
<name>A0A918Z9H5_9ACTN</name>
<dbReference type="Pfam" id="PF10706">
    <property type="entry name" value="Aminoglyc_resit"/>
    <property type="match status" value="1"/>
</dbReference>
<accession>A0A918Z9H5</accession>
<reference evidence="1" key="1">
    <citation type="journal article" date="2014" name="Int. J. Syst. Evol. Microbiol.">
        <title>Complete genome sequence of Corynebacterium casei LMG S-19264T (=DSM 44701T), isolated from a smear-ripened cheese.</title>
        <authorList>
            <consortium name="US DOE Joint Genome Institute (JGI-PGF)"/>
            <person name="Walter F."/>
            <person name="Albersmeier A."/>
            <person name="Kalinowski J."/>
            <person name="Ruckert C."/>
        </authorList>
    </citation>
    <scope>NUCLEOTIDE SEQUENCE</scope>
    <source>
        <strain evidence="1">CGMCC 4.7403</strain>
    </source>
</reference>
<keyword evidence="2" id="KW-1185">Reference proteome</keyword>
<dbReference type="RefSeq" id="WP_189785634.1">
    <property type="nucleotide sequence ID" value="NZ_BNAT01000025.1"/>
</dbReference>
<organism evidence="1 2">
    <name type="scientific">Streptomyces capitiformicae</name>
    <dbReference type="NCBI Taxonomy" id="2014920"/>
    <lineage>
        <taxon>Bacteria</taxon>
        <taxon>Bacillati</taxon>
        <taxon>Actinomycetota</taxon>
        <taxon>Actinomycetes</taxon>
        <taxon>Kitasatosporales</taxon>
        <taxon>Streptomycetaceae</taxon>
        <taxon>Streptomyces</taxon>
    </lineage>
</organism>
<dbReference type="AlphaFoldDB" id="A0A918Z9H5"/>
<proteinExistence type="predicted"/>
<dbReference type="EMBL" id="BNAT01000025">
    <property type="protein sequence ID" value="GHE41383.1"/>
    <property type="molecule type" value="Genomic_DNA"/>
</dbReference>
<reference evidence="1" key="2">
    <citation type="submission" date="2020-09" db="EMBL/GenBank/DDBJ databases">
        <authorList>
            <person name="Sun Q."/>
            <person name="Zhou Y."/>
        </authorList>
    </citation>
    <scope>NUCLEOTIDE SEQUENCE</scope>
    <source>
        <strain evidence="1">CGMCC 4.7403</strain>
    </source>
</reference>
<sequence length="157" mass="17609">MSVLALLQRARVDVWIGGGWGIDALIGEQTREHRDLDLMHWKDHEAAVMAALSGMGFAESFDWRPIRFVVTDLDGRAIDLHPLVFAEDGSAAQASFEPERPFLYPSSCFVTGVISGTTVPCLSAEQQVYFHQGYEPSDRDRHDMAQLRRVFGISTHF</sequence>
<comment type="caution">
    <text evidence="1">The sequence shown here is derived from an EMBL/GenBank/DDBJ whole genome shotgun (WGS) entry which is preliminary data.</text>
</comment>
<dbReference type="Gene3D" id="3.30.460.40">
    <property type="match status" value="1"/>
</dbReference>
<evidence type="ECO:0000313" key="1">
    <source>
        <dbReference type="EMBL" id="GHE41383.1"/>
    </source>
</evidence>
<dbReference type="InterPro" id="IPR019646">
    <property type="entry name" value="Aminoglyc_AdlTrfase"/>
</dbReference>
<dbReference type="Proteomes" id="UP000603227">
    <property type="component" value="Unassembled WGS sequence"/>
</dbReference>
<protein>
    <submittedName>
        <fullName evidence="1">Aminoglycoside nucleotidyltransferase</fullName>
    </submittedName>
</protein>
<evidence type="ECO:0000313" key="2">
    <source>
        <dbReference type="Proteomes" id="UP000603227"/>
    </source>
</evidence>